<evidence type="ECO:0008006" key="3">
    <source>
        <dbReference type="Google" id="ProtNLM"/>
    </source>
</evidence>
<dbReference type="Proteomes" id="UP000198210">
    <property type="component" value="Chromosome I"/>
</dbReference>
<dbReference type="EMBL" id="LT607751">
    <property type="protein sequence ID" value="SCG35123.1"/>
    <property type="molecule type" value="Genomic_DNA"/>
</dbReference>
<dbReference type="AlphaFoldDB" id="A0A1C5GN16"/>
<name>A0A1C5GN16_9ACTN</name>
<organism evidence="1 2">
    <name type="scientific">Micromonospora siamensis</name>
    <dbReference type="NCBI Taxonomy" id="299152"/>
    <lineage>
        <taxon>Bacteria</taxon>
        <taxon>Bacillati</taxon>
        <taxon>Actinomycetota</taxon>
        <taxon>Actinomycetes</taxon>
        <taxon>Micromonosporales</taxon>
        <taxon>Micromonosporaceae</taxon>
        <taxon>Micromonospora</taxon>
    </lineage>
</organism>
<proteinExistence type="predicted"/>
<protein>
    <recommendedName>
        <fullName evidence="3">TIR domain-containing protein</fullName>
    </recommendedName>
</protein>
<dbReference type="RefSeq" id="WP_088973363.1">
    <property type="nucleotide sequence ID" value="NZ_JBHLYF010000045.1"/>
</dbReference>
<evidence type="ECO:0000313" key="2">
    <source>
        <dbReference type="Proteomes" id="UP000198210"/>
    </source>
</evidence>
<keyword evidence="2" id="KW-1185">Reference proteome</keyword>
<evidence type="ECO:0000313" key="1">
    <source>
        <dbReference type="EMBL" id="SCG35123.1"/>
    </source>
</evidence>
<reference evidence="1 2" key="1">
    <citation type="submission" date="2016-06" db="EMBL/GenBank/DDBJ databases">
        <authorList>
            <person name="Kjaerup R.B."/>
            <person name="Dalgaard T.S."/>
            <person name="Juul-Madsen H.R."/>
        </authorList>
    </citation>
    <scope>NUCLEOTIDE SEQUENCE [LARGE SCALE GENOMIC DNA]</scope>
    <source>
        <strain evidence="1 2">DSM 45097</strain>
    </source>
</reference>
<accession>A0A1C5GN16</accession>
<sequence>MNGTPRQTFKTSVFLSYPKPCREQQQGFIDRLCGYLDERGFAARTLGVTDYDMDAPLKAIRRLMRESNGLITVAFRRTYVDHAVANYLTDVTGRRSYDLSDVWLTSPWAHIEPAMAYQLGLPILILRESKVVADGLLERGVVGTYMPEFDVEDPTEEYLASPEWRQLIGQWEAQVRTVVDRKGDPPQLY</sequence>
<gene>
    <name evidence="1" type="ORF">GA0074704_0177</name>
</gene>